<name>A0A3M7G3Z3_HORWE</name>
<feature type="region of interest" description="Disordered" evidence="1">
    <location>
        <begin position="175"/>
        <end position="211"/>
    </location>
</feature>
<dbReference type="PROSITE" id="PS50086">
    <property type="entry name" value="TBC_RABGAP"/>
    <property type="match status" value="1"/>
</dbReference>
<dbReference type="InterPro" id="IPR035969">
    <property type="entry name" value="Rab-GAP_TBC_sf"/>
</dbReference>
<feature type="region of interest" description="Disordered" evidence="1">
    <location>
        <begin position="1"/>
        <end position="70"/>
    </location>
</feature>
<dbReference type="GO" id="GO:0031267">
    <property type="term" value="F:small GTPase binding"/>
    <property type="evidence" value="ECO:0007669"/>
    <property type="project" value="TreeGrafter"/>
</dbReference>
<dbReference type="Gene3D" id="1.10.472.80">
    <property type="entry name" value="Ypt/Rab-GAP domain of gyp1p, domain 3"/>
    <property type="match status" value="1"/>
</dbReference>
<dbReference type="OrthoDB" id="294251at2759"/>
<evidence type="ECO:0000313" key="4">
    <source>
        <dbReference type="Proteomes" id="UP000268823"/>
    </source>
</evidence>
<feature type="compositionally biased region" description="Basic and acidic residues" evidence="1">
    <location>
        <begin position="178"/>
        <end position="199"/>
    </location>
</feature>
<organism evidence="3 4">
    <name type="scientific">Hortaea werneckii</name>
    <name type="common">Black yeast</name>
    <name type="synonym">Cladosporium werneckii</name>
    <dbReference type="NCBI Taxonomy" id="91943"/>
    <lineage>
        <taxon>Eukaryota</taxon>
        <taxon>Fungi</taxon>
        <taxon>Dikarya</taxon>
        <taxon>Ascomycota</taxon>
        <taxon>Pezizomycotina</taxon>
        <taxon>Dothideomycetes</taxon>
        <taxon>Dothideomycetidae</taxon>
        <taxon>Mycosphaerellales</taxon>
        <taxon>Teratosphaeriaceae</taxon>
        <taxon>Hortaea</taxon>
    </lineage>
</organism>
<reference evidence="3 4" key="1">
    <citation type="journal article" date="2018" name="BMC Genomics">
        <title>Genomic evidence for intraspecific hybridization in a clonal and extremely halotolerant yeast.</title>
        <authorList>
            <person name="Gostincar C."/>
            <person name="Stajich J.E."/>
            <person name="Zupancic J."/>
            <person name="Zalar P."/>
            <person name="Gunde-Cimerman N."/>
        </authorList>
    </citation>
    <scope>NUCLEOTIDE SEQUENCE [LARGE SCALE GENOMIC DNA]</scope>
    <source>
        <strain evidence="3 4">EXF-2788</strain>
    </source>
</reference>
<evidence type="ECO:0000313" key="3">
    <source>
        <dbReference type="EMBL" id="RMY95351.1"/>
    </source>
</evidence>
<evidence type="ECO:0000256" key="1">
    <source>
        <dbReference type="SAM" id="MobiDB-lite"/>
    </source>
</evidence>
<accession>A0A3M7G3Z3</accession>
<feature type="compositionally biased region" description="Polar residues" evidence="1">
    <location>
        <begin position="1"/>
        <end position="32"/>
    </location>
</feature>
<dbReference type="AlphaFoldDB" id="A0A3M7G3Z3"/>
<dbReference type="Gene3D" id="1.10.8.270">
    <property type="entry name" value="putative rabgap domain of human tbc1 domain family member 14 like domains"/>
    <property type="match status" value="1"/>
</dbReference>
<dbReference type="PANTHER" id="PTHR47219">
    <property type="entry name" value="RAB GTPASE-ACTIVATING PROTEIN 1-LIKE"/>
    <property type="match status" value="1"/>
</dbReference>
<dbReference type="PANTHER" id="PTHR47219:SF20">
    <property type="entry name" value="TBC1 DOMAIN FAMILY MEMBER 2B"/>
    <property type="match status" value="1"/>
</dbReference>
<evidence type="ECO:0000259" key="2">
    <source>
        <dbReference type="PROSITE" id="PS50086"/>
    </source>
</evidence>
<dbReference type="Pfam" id="PF00566">
    <property type="entry name" value="RabGAP-TBC"/>
    <property type="match status" value="1"/>
</dbReference>
<dbReference type="Proteomes" id="UP000268823">
    <property type="component" value="Unassembled WGS sequence"/>
</dbReference>
<protein>
    <recommendedName>
        <fullName evidence="2">Rab-GAP TBC domain-containing protein</fullName>
    </recommendedName>
</protein>
<dbReference type="InterPro" id="IPR050302">
    <property type="entry name" value="Rab_GAP_TBC_domain"/>
</dbReference>
<feature type="compositionally biased region" description="Polar residues" evidence="1">
    <location>
        <begin position="54"/>
        <end position="70"/>
    </location>
</feature>
<proteinExistence type="predicted"/>
<comment type="caution">
    <text evidence="3">The sequence shown here is derived from an EMBL/GenBank/DDBJ whole genome shotgun (WGS) entry which is preliminary data.</text>
</comment>
<gene>
    <name evidence="3" type="ORF">D0861_00801</name>
</gene>
<sequence length="549" mass="61157">MGDLSKQSNAQAPSASDDTSSLTSFPDPSTGSVPERPSSAGLNGLLDRSGPTIFDQQPSETTTDAHTLSSAPPHVLQSVIDHQGAVFLVRRLSTLLAERDAHITALTRLAEEYKIPQESIAATTSRVKQAEQTRLALITAADEEHVAQMPSVSRLLEIHIPSTDSGGWAAALFSSSNKRHDSRTTKEPVELATQHDKDQLPPTLSKRPADPQDAAWNKFLMRLTVSRSQSGNSDQANGIGLVGASHFGQEGKLGEQKMKTLTQLVIGGIPMTLRHNLWMELSNTEALMEPGTYSYYLSLREDVDQSEIDAIAKDVPRTLTSVHQYYANQGDKRLKEVLVAFVSKYESLGYTQGLNTIAGYLCLAIPEDEHAFWMLCNMVDNFFPDDYFSRENSLIGPLADSVVLRSYVKELMPQLAKRMDELDIPHDHTVPLSWFFTAFSSALPENVLMRVWDIWLCLPGQKSFLFHVALAILMQNATGLMECEDEGEYWSYMDTRCKLNGDAEWVNDLMKQAFMLRKKVDGIDERRTLETKVLRKKRASTEALFSPDE</sequence>
<dbReference type="InterPro" id="IPR000195">
    <property type="entry name" value="Rab-GAP-TBC_dom"/>
</dbReference>
<dbReference type="SMART" id="SM00164">
    <property type="entry name" value="TBC"/>
    <property type="match status" value="1"/>
</dbReference>
<dbReference type="EMBL" id="QWIR01000007">
    <property type="protein sequence ID" value="RMY95351.1"/>
    <property type="molecule type" value="Genomic_DNA"/>
</dbReference>
<feature type="domain" description="Rab-GAP TBC" evidence="2">
    <location>
        <begin position="268"/>
        <end position="459"/>
    </location>
</feature>
<dbReference type="SUPFAM" id="SSF47923">
    <property type="entry name" value="Ypt/Rab-GAP domain of gyp1p"/>
    <property type="match status" value="2"/>
</dbReference>
<dbReference type="GO" id="GO:0005096">
    <property type="term" value="F:GTPase activator activity"/>
    <property type="evidence" value="ECO:0007669"/>
    <property type="project" value="TreeGrafter"/>
</dbReference>